<dbReference type="Pfam" id="PF16862">
    <property type="entry name" value="Glyco_hydro_79C"/>
    <property type="match status" value="1"/>
</dbReference>
<organism evidence="3 4">
    <name type="scientific">Plicaturopsis crispa FD-325 SS-3</name>
    <dbReference type="NCBI Taxonomy" id="944288"/>
    <lineage>
        <taxon>Eukaryota</taxon>
        <taxon>Fungi</taxon>
        <taxon>Dikarya</taxon>
        <taxon>Basidiomycota</taxon>
        <taxon>Agaricomycotina</taxon>
        <taxon>Agaricomycetes</taxon>
        <taxon>Agaricomycetidae</taxon>
        <taxon>Amylocorticiales</taxon>
        <taxon>Amylocorticiaceae</taxon>
        <taxon>Plicatura</taxon>
        <taxon>Plicaturopsis crispa</taxon>
    </lineage>
</organism>
<dbReference type="InterPro" id="IPR052974">
    <property type="entry name" value="GH79_Enzymes"/>
</dbReference>
<dbReference type="InterPro" id="IPR031728">
    <property type="entry name" value="GlcAase_C"/>
</dbReference>
<dbReference type="Gene3D" id="2.60.40.1180">
    <property type="entry name" value="Golgi alpha-mannosidase II"/>
    <property type="match status" value="1"/>
</dbReference>
<reference evidence="3 4" key="1">
    <citation type="submission" date="2014-06" db="EMBL/GenBank/DDBJ databases">
        <title>Evolutionary Origins and Diversification of the Mycorrhizal Mutualists.</title>
        <authorList>
            <consortium name="DOE Joint Genome Institute"/>
            <consortium name="Mycorrhizal Genomics Consortium"/>
            <person name="Kohler A."/>
            <person name="Kuo A."/>
            <person name="Nagy L.G."/>
            <person name="Floudas D."/>
            <person name="Copeland A."/>
            <person name="Barry K.W."/>
            <person name="Cichocki N."/>
            <person name="Veneault-Fourrey C."/>
            <person name="LaButti K."/>
            <person name="Lindquist E.A."/>
            <person name="Lipzen A."/>
            <person name="Lundell T."/>
            <person name="Morin E."/>
            <person name="Murat C."/>
            <person name="Riley R."/>
            <person name="Ohm R."/>
            <person name="Sun H."/>
            <person name="Tunlid A."/>
            <person name="Henrissat B."/>
            <person name="Grigoriev I.V."/>
            <person name="Hibbett D.S."/>
            <person name="Martin F."/>
        </authorList>
    </citation>
    <scope>NUCLEOTIDE SEQUENCE [LARGE SCALE GENOMIC DNA]</scope>
    <source>
        <strain evidence="3 4">FD-325 SS-3</strain>
    </source>
</reference>
<dbReference type="AlphaFoldDB" id="A0A0C9SQX9"/>
<evidence type="ECO:0000313" key="4">
    <source>
        <dbReference type="Proteomes" id="UP000053263"/>
    </source>
</evidence>
<proteinExistence type="predicted"/>
<dbReference type="InterPro" id="IPR013780">
    <property type="entry name" value="Glyco_hydro_b"/>
</dbReference>
<name>A0A0C9SQX9_PLICR</name>
<dbReference type="PANTHER" id="PTHR36183:SF2">
    <property type="entry name" value="BETA-GLUCURONIDASE C-TERMINAL DOMAIN-CONTAINING PROTEIN"/>
    <property type="match status" value="1"/>
</dbReference>
<dbReference type="InterPro" id="IPR017853">
    <property type="entry name" value="GH"/>
</dbReference>
<dbReference type="Proteomes" id="UP000053263">
    <property type="component" value="Unassembled WGS sequence"/>
</dbReference>
<dbReference type="Gene3D" id="3.20.20.80">
    <property type="entry name" value="Glycosidases"/>
    <property type="match status" value="1"/>
</dbReference>
<dbReference type="HOGENOM" id="CLU_023945_0_0_1"/>
<protein>
    <submittedName>
        <fullName evidence="3">Glycoside hydrolase family 79 protein</fullName>
    </submittedName>
</protein>
<keyword evidence="3" id="KW-0378">Hydrolase</keyword>
<feature type="domain" description="Beta-glucuronidase C-terminal" evidence="2">
    <location>
        <begin position="365"/>
        <end position="475"/>
    </location>
</feature>
<keyword evidence="1" id="KW-0812">Transmembrane</keyword>
<keyword evidence="1" id="KW-1133">Transmembrane helix</keyword>
<gene>
    <name evidence="3" type="ORF">PLICRDRAFT_147436</name>
</gene>
<evidence type="ECO:0000259" key="2">
    <source>
        <dbReference type="Pfam" id="PF16862"/>
    </source>
</evidence>
<keyword evidence="1" id="KW-0472">Membrane</keyword>
<keyword evidence="4" id="KW-1185">Reference proteome</keyword>
<dbReference type="OrthoDB" id="2796951at2759"/>
<feature type="transmembrane region" description="Helical" evidence="1">
    <location>
        <begin position="542"/>
        <end position="564"/>
    </location>
</feature>
<sequence length="565" mass="59685">MSVGNQVLGINSSFLQVPFLNLMANIKNRAGAVHIRYGGNTQEFAVLQDSLPDGKAIEKDKNSASNPTQTPTLILTPEILYMLNNISALVNAKWYLGIPFNDSSNLRLGIAEKGEAILGDNLLGLQVGNEPDLYSAHQHRPSTYSQFDYFGEFGQLIQAVANDPNIPVRDNLIGPSVATGAWTPEMVWDTGFITAYSSSLKYLAVEHYPDDNCGAQFGLGAVKDPQTEFPNFLNHTAGKSIIAPYLNSSAIAQAAGKPFLMFETNTASCGGFPGISDSFGSALWALDYGLQMAYSNFSGALLHVGGQSVYYNPFTAPPTNQSAFHQWSVGPIYYATLIVAETFGPSGNAQILDLNANNGDIFTPAYVIYEDGEAARVALFNYMTDPSGANTYTATISVGGGDTGTPNAVPNSVKVKYLKAPSVGEKSNITWAGQTFGGFFQSDGRLYGDLDIQTVNCDTNANTCQIQVPAPGFALVFLTDNAFNEASPTGQQTFPTTAMTKTHNTVTIPPSVLATSNGHGGANQLSGSTSQGKANAAASRSVVPGAVALGAMVGGAVLVARALLR</sequence>
<evidence type="ECO:0000313" key="3">
    <source>
        <dbReference type="EMBL" id="KII84147.1"/>
    </source>
</evidence>
<dbReference type="EMBL" id="KN832572">
    <property type="protein sequence ID" value="KII84147.1"/>
    <property type="molecule type" value="Genomic_DNA"/>
</dbReference>
<dbReference type="SUPFAM" id="SSF51445">
    <property type="entry name" value="(Trans)glycosidases"/>
    <property type="match status" value="1"/>
</dbReference>
<accession>A0A0C9SQX9</accession>
<evidence type="ECO:0000256" key="1">
    <source>
        <dbReference type="SAM" id="Phobius"/>
    </source>
</evidence>
<dbReference type="PANTHER" id="PTHR36183">
    <property type="entry name" value="BETA-GLUCURONIDASE"/>
    <property type="match status" value="1"/>
</dbReference>
<dbReference type="GO" id="GO:0016787">
    <property type="term" value="F:hydrolase activity"/>
    <property type="evidence" value="ECO:0007669"/>
    <property type="project" value="UniProtKB-KW"/>
</dbReference>